<dbReference type="GO" id="GO:0008448">
    <property type="term" value="F:N-acetylglucosamine-6-phosphate deacetylase activity"/>
    <property type="evidence" value="ECO:0007669"/>
    <property type="project" value="InterPro"/>
</dbReference>
<dbReference type="InterPro" id="IPR032466">
    <property type="entry name" value="Metal_Hydrolase"/>
</dbReference>
<keyword evidence="10" id="KW-1185">Reference proteome</keyword>
<evidence type="ECO:0000256" key="6">
    <source>
        <dbReference type="PIRSR" id="PIRSR038994-1"/>
    </source>
</evidence>
<name>A0A2V1IWN2_9BACT</name>
<reference evidence="10" key="1">
    <citation type="submission" date="2018-02" db="EMBL/GenBank/DDBJ databases">
        <authorList>
            <person name="Clavel T."/>
            <person name="Strowig T."/>
        </authorList>
    </citation>
    <scope>NUCLEOTIDE SEQUENCE [LARGE SCALE GENOMIC DNA]</scope>
    <source>
        <strain evidence="10">DSM 100764</strain>
    </source>
</reference>
<dbReference type="InterPro" id="IPR011059">
    <property type="entry name" value="Metal-dep_hydrolase_composite"/>
</dbReference>
<feature type="binding site" evidence="7">
    <location>
        <position position="193"/>
    </location>
    <ligand>
        <name>Zn(2+)</name>
        <dbReference type="ChEBI" id="CHEBI:29105"/>
    </ligand>
</feature>
<dbReference type="InterPro" id="IPR003764">
    <property type="entry name" value="GlcNAc_6-P_deAcase"/>
</dbReference>
<protein>
    <submittedName>
        <fullName evidence="9">N-acetylglucosamine-6-phosphate deacetylase</fullName>
    </submittedName>
</protein>
<keyword evidence="2 7" id="KW-0479">Metal-binding</keyword>
<evidence type="ECO:0000259" key="8">
    <source>
        <dbReference type="Pfam" id="PF01979"/>
    </source>
</evidence>
<dbReference type="GO" id="GO:0006046">
    <property type="term" value="P:N-acetylglucosamine catabolic process"/>
    <property type="evidence" value="ECO:0007669"/>
    <property type="project" value="TreeGrafter"/>
</dbReference>
<dbReference type="PANTHER" id="PTHR11113:SF14">
    <property type="entry name" value="N-ACETYLGLUCOSAMINE-6-PHOSPHATE DEACETYLASE"/>
    <property type="match status" value="1"/>
</dbReference>
<organism evidence="9 10">
    <name type="scientific">Paramuribaculum intestinale</name>
    <dbReference type="NCBI Taxonomy" id="2094151"/>
    <lineage>
        <taxon>Bacteria</taxon>
        <taxon>Pseudomonadati</taxon>
        <taxon>Bacteroidota</taxon>
        <taxon>Bacteroidia</taxon>
        <taxon>Bacteroidales</taxon>
        <taxon>Muribaculaceae</taxon>
        <taxon>Paramuribaculum</taxon>
    </lineage>
</organism>
<dbReference type="SUPFAM" id="SSF51338">
    <property type="entry name" value="Composite domain of metallo-dependent hydrolases"/>
    <property type="match status" value="1"/>
</dbReference>
<dbReference type="AlphaFoldDB" id="A0A2V1IWN2"/>
<feature type="active site" description="Proton donor/acceptor" evidence="6">
    <location>
        <position position="276"/>
    </location>
</feature>
<evidence type="ECO:0000313" key="9">
    <source>
        <dbReference type="EMBL" id="PWB09383.1"/>
    </source>
</evidence>
<proteinExistence type="inferred from homology"/>
<dbReference type="PANTHER" id="PTHR11113">
    <property type="entry name" value="N-ACETYLGLUCOSAMINE-6-PHOSPHATE DEACETYLASE"/>
    <property type="match status" value="1"/>
</dbReference>
<keyword evidence="3 5" id="KW-0378">Hydrolase</keyword>
<evidence type="ECO:0000256" key="4">
    <source>
        <dbReference type="ARBA" id="ARBA00023277"/>
    </source>
</evidence>
<dbReference type="EMBL" id="PUBV01000002">
    <property type="protein sequence ID" value="PWB09383.1"/>
    <property type="molecule type" value="Genomic_DNA"/>
</dbReference>
<evidence type="ECO:0000256" key="7">
    <source>
        <dbReference type="PIRSR" id="PIRSR038994-3"/>
    </source>
</evidence>
<feature type="binding site" evidence="7">
    <location>
        <position position="128"/>
    </location>
    <ligand>
        <name>Zn(2+)</name>
        <dbReference type="ChEBI" id="CHEBI:29105"/>
    </ligand>
</feature>
<comment type="cofactor">
    <cofactor evidence="7">
        <name>a divalent metal cation</name>
        <dbReference type="ChEBI" id="CHEBI:60240"/>
    </cofactor>
    <text evidence="7">Binds 1 divalent metal cation per subunit.</text>
</comment>
<dbReference type="Proteomes" id="UP000244925">
    <property type="component" value="Unassembled WGS sequence"/>
</dbReference>
<accession>A0A2V1IWN2</accession>
<feature type="domain" description="Amidohydrolase-related" evidence="8">
    <location>
        <begin position="51"/>
        <end position="381"/>
    </location>
</feature>
<evidence type="ECO:0000256" key="5">
    <source>
        <dbReference type="PIRNR" id="PIRNR038994"/>
    </source>
</evidence>
<evidence type="ECO:0000256" key="1">
    <source>
        <dbReference type="ARBA" id="ARBA00010716"/>
    </source>
</evidence>
<dbReference type="SUPFAM" id="SSF51556">
    <property type="entry name" value="Metallo-dependent hydrolases"/>
    <property type="match status" value="1"/>
</dbReference>
<gene>
    <name evidence="9" type="primary">nagA</name>
    <name evidence="9" type="ORF">C5O25_01710</name>
</gene>
<dbReference type="NCBIfam" id="TIGR00221">
    <property type="entry name" value="nagA"/>
    <property type="match status" value="1"/>
</dbReference>
<dbReference type="PIRSF" id="PIRSF038994">
    <property type="entry name" value="NagA"/>
    <property type="match status" value="1"/>
</dbReference>
<dbReference type="Pfam" id="PF01979">
    <property type="entry name" value="Amidohydro_1"/>
    <property type="match status" value="1"/>
</dbReference>
<dbReference type="RefSeq" id="WP_107035005.1">
    <property type="nucleotide sequence ID" value="NZ_CAOMDK010000002.1"/>
</dbReference>
<dbReference type="FunFam" id="3.20.20.140:FF:000004">
    <property type="entry name" value="N-acetylglucosamine-6-phosphate deacetylase"/>
    <property type="match status" value="1"/>
</dbReference>
<comment type="similarity">
    <text evidence="1 5">Belongs to the metallo-dependent hydrolases superfamily. NagA family.</text>
</comment>
<dbReference type="Gene3D" id="2.30.40.10">
    <property type="entry name" value="Urease, subunit C, domain 1"/>
    <property type="match status" value="1"/>
</dbReference>
<feature type="binding site" evidence="7">
    <location>
        <position position="214"/>
    </location>
    <ligand>
        <name>Zn(2+)</name>
        <dbReference type="ChEBI" id="CHEBI:29105"/>
    </ligand>
</feature>
<evidence type="ECO:0000256" key="3">
    <source>
        <dbReference type="ARBA" id="ARBA00022801"/>
    </source>
</evidence>
<dbReference type="CDD" id="cd00854">
    <property type="entry name" value="NagA"/>
    <property type="match status" value="1"/>
</dbReference>
<dbReference type="InterPro" id="IPR006680">
    <property type="entry name" value="Amidohydro-rel"/>
</dbReference>
<dbReference type="Gene3D" id="3.20.20.140">
    <property type="entry name" value="Metal-dependent hydrolases"/>
    <property type="match status" value="1"/>
</dbReference>
<sequence length="387" mass="42403">MLTQIINAKILTPQGWLKDGSVLMRDDKILEVTNCDLAVIGAELFDAKGMYVVPGGVEIHCHGGGGRDFMEGTEDAFRKAIDTHMKHGTTSIFPTLSSSSVDMINRAAETCTRLMREPGSPVLGLHLEGHYLNPAMAGGQMPEYIKDPDPKEYIPIVERWQCIKRWDAAPELPGAMQFGKYITAKGILASVAHTQAEYEDILSAWESGYSHATHFYNAMPGFHKRREYKYEGTVESIYLIDDMTVEVVADGIHVPATILRLVYKVKGVERACVITDALACACAEDAEAFDPRVIIEDGVCKLSDRSALAGSIATMDRLIRTLVQKADIPLDDAVRMASETPAKIMGVYDRKGSLAKGKDADIIILDGDLNLRAVWAQGKLVEGTNTL</sequence>
<evidence type="ECO:0000313" key="10">
    <source>
        <dbReference type="Proteomes" id="UP000244925"/>
    </source>
</evidence>
<keyword evidence="4 5" id="KW-0119">Carbohydrate metabolism</keyword>
<dbReference type="GO" id="GO:0046872">
    <property type="term" value="F:metal ion binding"/>
    <property type="evidence" value="ECO:0007669"/>
    <property type="project" value="UniProtKB-KW"/>
</dbReference>
<comment type="caution">
    <text evidence="9">The sequence shown here is derived from an EMBL/GenBank/DDBJ whole genome shotgun (WGS) entry which is preliminary data.</text>
</comment>
<evidence type="ECO:0000256" key="2">
    <source>
        <dbReference type="ARBA" id="ARBA00022723"/>
    </source>
</evidence>